<protein>
    <submittedName>
        <fullName evidence="1">Uncharacterized protein</fullName>
    </submittedName>
</protein>
<dbReference type="EMBL" id="JBHTBW010000081">
    <property type="protein sequence ID" value="MFC7443253.1"/>
    <property type="molecule type" value="Genomic_DNA"/>
</dbReference>
<comment type="caution">
    <text evidence="1">The sequence shown here is derived from an EMBL/GenBank/DDBJ whole genome shotgun (WGS) entry which is preliminary data.</text>
</comment>
<keyword evidence="2" id="KW-1185">Reference proteome</keyword>
<evidence type="ECO:0000313" key="2">
    <source>
        <dbReference type="Proteomes" id="UP001596500"/>
    </source>
</evidence>
<dbReference type="Proteomes" id="UP001596500">
    <property type="component" value="Unassembled WGS sequence"/>
</dbReference>
<accession>A0ABW2RQH3</accession>
<organism evidence="1 2">
    <name type="scientific">Laceyella putida</name>
    <dbReference type="NCBI Taxonomy" id="110101"/>
    <lineage>
        <taxon>Bacteria</taxon>
        <taxon>Bacillati</taxon>
        <taxon>Bacillota</taxon>
        <taxon>Bacilli</taxon>
        <taxon>Bacillales</taxon>
        <taxon>Thermoactinomycetaceae</taxon>
        <taxon>Laceyella</taxon>
    </lineage>
</organism>
<sequence length="193" mass="23033">MNRRDDRFPYRKIKQRANQEKEIEEFLKLLQHSAVKKGSVHAEEERALSKELLTLRRPALFPQSPTKPSSNSLWHFMHAETFAKLRKYFTYLEEHFDEMHDRTQSLGIIKDLLHQLKNDLNPDLYKYERRICLIIHDAIHKAKAERLTPAHLTVLSRAFETLFQGQCDKHIFRQVDQLLRHHDLNWIIGDDAE</sequence>
<reference evidence="2" key="1">
    <citation type="journal article" date="2019" name="Int. J. Syst. Evol. Microbiol.">
        <title>The Global Catalogue of Microorganisms (GCM) 10K type strain sequencing project: providing services to taxonomists for standard genome sequencing and annotation.</title>
        <authorList>
            <consortium name="The Broad Institute Genomics Platform"/>
            <consortium name="The Broad Institute Genome Sequencing Center for Infectious Disease"/>
            <person name="Wu L."/>
            <person name="Ma J."/>
        </authorList>
    </citation>
    <scope>NUCLEOTIDE SEQUENCE [LARGE SCALE GENOMIC DNA]</scope>
    <source>
        <strain evidence="2">CGMCC 1.12942</strain>
    </source>
</reference>
<dbReference type="RefSeq" id="WP_379867579.1">
    <property type="nucleotide sequence ID" value="NZ_JBHTBW010000081.1"/>
</dbReference>
<evidence type="ECO:0000313" key="1">
    <source>
        <dbReference type="EMBL" id="MFC7443253.1"/>
    </source>
</evidence>
<gene>
    <name evidence="1" type="ORF">ACFQNG_19480</name>
</gene>
<proteinExistence type="predicted"/>
<name>A0ABW2RQH3_9BACL</name>